<gene>
    <name evidence="9" type="ORF">C7377_1104</name>
</gene>
<keyword evidence="9" id="KW-0645">Protease</keyword>
<dbReference type="GO" id="GO:0070006">
    <property type="term" value="F:metalloaminopeptidase activity"/>
    <property type="evidence" value="ECO:0007669"/>
    <property type="project" value="InterPro"/>
</dbReference>
<keyword evidence="7" id="KW-0464">Manganese</keyword>
<evidence type="ECO:0000256" key="5">
    <source>
        <dbReference type="ARBA" id="ARBA00022723"/>
    </source>
</evidence>
<dbReference type="Pfam" id="PF00557">
    <property type="entry name" value="Peptidase_M24"/>
    <property type="match status" value="1"/>
</dbReference>
<dbReference type="OrthoDB" id="9806388at2"/>
<evidence type="ECO:0000259" key="8">
    <source>
        <dbReference type="SMART" id="SM01011"/>
    </source>
</evidence>
<dbReference type="InterPro" id="IPR007865">
    <property type="entry name" value="Aminopep_P_N"/>
</dbReference>
<evidence type="ECO:0000256" key="7">
    <source>
        <dbReference type="ARBA" id="ARBA00023211"/>
    </source>
</evidence>
<dbReference type="InterPro" id="IPR036005">
    <property type="entry name" value="Creatinase/aminopeptidase-like"/>
</dbReference>
<dbReference type="GO" id="GO:0005829">
    <property type="term" value="C:cytosol"/>
    <property type="evidence" value="ECO:0007669"/>
    <property type="project" value="TreeGrafter"/>
</dbReference>
<comment type="catalytic activity">
    <reaction evidence="1">
        <text>Release of any N-terminal amino acid, including proline, that is linked to proline, even from a dipeptide or tripeptide.</text>
        <dbReference type="EC" id="3.4.11.9"/>
    </reaction>
</comment>
<dbReference type="PANTHER" id="PTHR43226:SF4">
    <property type="entry name" value="XAA-PRO AMINOPEPTIDASE 3"/>
    <property type="match status" value="1"/>
</dbReference>
<dbReference type="GO" id="GO:0030145">
    <property type="term" value="F:manganese ion binding"/>
    <property type="evidence" value="ECO:0007669"/>
    <property type="project" value="InterPro"/>
</dbReference>
<name>A0A7L4UNW1_BALHA</name>
<accession>A0A7L4UNW1</accession>
<evidence type="ECO:0000256" key="4">
    <source>
        <dbReference type="ARBA" id="ARBA00012574"/>
    </source>
</evidence>
<dbReference type="PANTHER" id="PTHR43226">
    <property type="entry name" value="XAA-PRO AMINOPEPTIDASE 3"/>
    <property type="match status" value="1"/>
</dbReference>
<comment type="similarity">
    <text evidence="3">Belongs to the peptidase M24B family.</text>
</comment>
<dbReference type="InterPro" id="IPR052433">
    <property type="entry name" value="X-Pro_dipept-like"/>
</dbReference>
<dbReference type="EC" id="3.4.11.9" evidence="4"/>
<evidence type="ECO:0000256" key="1">
    <source>
        <dbReference type="ARBA" id="ARBA00001424"/>
    </source>
</evidence>
<comment type="cofactor">
    <cofactor evidence="2">
        <name>Mn(2+)</name>
        <dbReference type="ChEBI" id="CHEBI:29035"/>
    </cofactor>
</comment>
<dbReference type="InterPro" id="IPR000994">
    <property type="entry name" value="Pept_M24"/>
</dbReference>
<evidence type="ECO:0000313" key="10">
    <source>
        <dbReference type="Proteomes" id="UP000251835"/>
    </source>
</evidence>
<dbReference type="Pfam" id="PF05195">
    <property type="entry name" value="AMP_N"/>
    <property type="match status" value="1"/>
</dbReference>
<dbReference type="SMART" id="SM01011">
    <property type="entry name" value="AMP_N"/>
    <property type="match status" value="1"/>
</dbReference>
<dbReference type="CDD" id="cd01087">
    <property type="entry name" value="Prolidase"/>
    <property type="match status" value="1"/>
</dbReference>
<protein>
    <recommendedName>
        <fullName evidence="4">Xaa-Pro aminopeptidase</fullName>
        <ecNumber evidence="4">3.4.11.9</ecNumber>
    </recommendedName>
</protein>
<evidence type="ECO:0000256" key="3">
    <source>
        <dbReference type="ARBA" id="ARBA00008766"/>
    </source>
</evidence>
<proteinExistence type="inferred from homology"/>
<dbReference type="RefSeq" id="WP_116496344.1">
    <property type="nucleotide sequence ID" value="NZ_QENZ01000004.1"/>
</dbReference>
<dbReference type="Gene3D" id="3.90.230.10">
    <property type="entry name" value="Creatinase/methionine aminopeptidase superfamily"/>
    <property type="match status" value="1"/>
</dbReference>
<dbReference type="AlphaFoldDB" id="A0A7L4UNW1"/>
<feature type="domain" description="Aminopeptidase P N-terminal" evidence="8">
    <location>
        <begin position="2"/>
        <end position="131"/>
    </location>
</feature>
<comment type="caution">
    <text evidence="9">The sequence shown here is derived from an EMBL/GenBank/DDBJ whole genome shotgun (WGS) entry which is preliminary data.</text>
</comment>
<reference evidence="9 10" key="1">
    <citation type="submission" date="2018-05" db="EMBL/GenBank/DDBJ databases">
        <title>Genomic Encyclopedia of Type Strains, Phase IV (KMG-IV): sequencing the most valuable type-strain genomes for metagenomic binning, comparative biology and taxonomic classification.</title>
        <authorList>
            <person name="Goeker M."/>
        </authorList>
    </citation>
    <scope>NUCLEOTIDE SEQUENCE [LARGE SCALE GENOMIC DNA]</scope>
    <source>
        <strain evidence="9 10">DSM 28579</strain>
    </source>
</reference>
<evidence type="ECO:0000313" key="9">
    <source>
        <dbReference type="EMBL" id="PVX50788.1"/>
    </source>
</evidence>
<keyword evidence="5" id="KW-0479">Metal-binding</keyword>
<evidence type="ECO:0000256" key="2">
    <source>
        <dbReference type="ARBA" id="ARBA00001936"/>
    </source>
</evidence>
<sequence length="463" mass="52090">MFDTKVYKNRRQKLATAVKKGLMLFLGNDESPMNATANTYRYRQDSTFRYLFGINSPGFAAVIDIDNGKEYIFANDFEIDDIIWMGTQPKVKDIAAQVGVNETMPLKKLDSFLSQNIDREIHYLPPYRANNILRISNLLGIKYTYVQSKASEKLIKALVDMRSKKEAIEIEEIRKACNIAYDMHTTAMRMCHPGVSEREIAGAIEGVALSQGAGISFPIILSQNGQTLHNHSHDGILTKGRLMLTDCGAEGLTGYASDCTRTSPVGGEFTTKQKEIYSIVLKVNNTIKDLARPGETYKKLHLIACKIMAEGLKDLGIMKGDVENAVKVGAHALFMPHGLGHMMGMDVHDMEDYGEDYVGYNDKVKRSEQFGLAYLRLGRKLEEDFVITNEPGIYFIPDLINLWKSENKFTDFINYDKLNDYLDFGGVRLEDDLLITKKGCEILGDKRIPITIDEVQDCIKSGR</sequence>
<dbReference type="Proteomes" id="UP000251835">
    <property type="component" value="Unassembled WGS sequence"/>
</dbReference>
<dbReference type="InterPro" id="IPR029149">
    <property type="entry name" value="Creatin/AminoP/Spt16_N"/>
</dbReference>
<dbReference type="Gene3D" id="3.40.350.10">
    <property type="entry name" value="Creatinase/prolidase N-terminal domain"/>
    <property type="match status" value="1"/>
</dbReference>
<keyword evidence="9" id="KW-0031">Aminopeptidase</keyword>
<dbReference type="SUPFAM" id="SSF55920">
    <property type="entry name" value="Creatinase/aminopeptidase"/>
    <property type="match status" value="1"/>
</dbReference>
<evidence type="ECO:0000256" key="6">
    <source>
        <dbReference type="ARBA" id="ARBA00022801"/>
    </source>
</evidence>
<keyword evidence="6" id="KW-0378">Hydrolase</keyword>
<dbReference type="GO" id="GO:0006508">
    <property type="term" value="P:proteolysis"/>
    <property type="evidence" value="ECO:0007669"/>
    <property type="project" value="TreeGrafter"/>
</dbReference>
<dbReference type="EMBL" id="QENZ01000004">
    <property type="protein sequence ID" value="PVX50788.1"/>
    <property type="molecule type" value="Genomic_DNA"/>
</dbReference>
<organism evidence="9 10">
    <name type="scientific">Balneicella halophila</name>
    <dbReference type="NCBI Taxonomy" id="1537566"/>
    <lineage>
        <taxon>Bacteria</taxon>
        <taxon>Pseudomonadati</taxon>
        <taxon>Bacteroidota</taxon>
        <taxon>Bacteroidia</taxon>
        <taxon>Bacteroidales</taxon>
        <taxon>Balneicellaceae</taxon>
        <taxon>Balneicella</taxon>
    </lineage>
</organism>
<keyword evidence="10" id="KW-1185">Reference proteome</keyword>
<dbReference type="SUPFAM" id="SSF53092">
    <property type="entry name" value="Creatinase/prolidase N-terminal domain"/>
    <property type="match status" value="1"/>
</dbReference>